<name>A0A4S8LUA5_DENBC</name>
<feature type="transmembrane region" description="Helical" evidence="1">
    <location>
        <begin position="25"/>
        <end position="46"/>
    </location>
</feature>
<reference evidence="2 3" key="1">
    <citation type="journal article" date="2019" name="Nat. Ecol. Evol.">
        <title>Megaphylogeny resolves global patterns of mushroom evolution.</title>
        <authorList>
            <person name="Varga T."/>
            <person name="Krizsan K."/>
            <person name="Foldi C."/>
            <person name="Dima B."/>
            <person name="Sanchez-Garcia M."/>
            <person name="Sanchez-Ramirez S."/>
            <person name="Szollosi G.J."/>
            <person name="Szarkandi J.G."/>
            <person name="Papp V."/>
            <person name="Albert L."/>
            <person name="Andreopoulos W."/>
            <person name="Angelini C."/>
            <person name="Antonin V."/>
            <person name="Barry K.W."/>
            <person name="Bougher N.L."/>
            <person name="Buchanan P."/>
            <person name="Buyck B."/>
            <person name="Bense V."/>
            <person name="Catcheside P."/>
            <person name="Chovatia M."/>
            <person name="Cooper J."/>
            <person name="Damon W."/>
            <person name="Desjardin D."/>
            <person name="Finy P."/>
            <person name="Geml J."/>
            <person name="Haridas S."/>
            <person name="Hughes K."/>
            <person name="Justo A."/>
            <person name="Karasinski D."/>
            <person name="Kautmanova I."/>
            <person name="Kiss B."/>
            <person name="Kocsube S."/>
            <person name="Kotiranta H."/>
            <person name="LaButti K.M."/>
            <person name="Lechner B.E."/>
            <person name="Liimatainen K."/>
            <person name="Lipzen A."/>
            <person name="Lukacs Z."/>
            <person name="Mihaltcheva S."/>
            <person name="Morgado L.N."/>
            <person name="Niskanen T."/>
            <person name="Noordeloos M.E."/>
            <person name="Ohm R.A."/>
            <person name="Ortiz-Santana B."/>
            <person name="Ovrebo C."/>
            <person name="Racz N."/>
            <person name="Riley R."/>
            <person name="Savchenko A."/>
            <person name="Shiryaev A."/>
            <person name="Soop K."/>
            <person name="Spirin V."/>
            <person name="Szebenyi C."/>
            <person name="Tomsovsky M."/>
            <person name="Tulloss R.E."/>
            <person name="Uehling J."/>
            <person name="Grigoriev I.V."/>
            <person name="Vagvolgyi C."/>
            <person name="Papp T."/>
            <person name="Martin F.M."/>
            <person name="Miettinen O."/>
            <person name="Hibbett D.S."/>
            <person name="Nagy L.G."/>
        </authorList>
    </citation>
    <scope>NUCLEOTIDE SEQUENCE [LARGE SCALE GENOMIC DNA]</scope>
    <source>
        <strain evidence="2 3">CBS 962.96</strain>
    </source>
</reference>
<feature type="non-terminal residue" evidence="2">
    <location>
        <position position="1"/>
    </location>
</feature>
<evidence type="ECO:0000313" key="2">
    <source>
        <dbReference type="EMBL" id="THU92673.1"/>
    </source>
</evidence>
<sequence>IIWDILTNADDEIELYFNRKFGLPIVAYTFCRIASIFYALAHTLYVVLDISDCERVEFILPVSFVVCSCSVTFLLLLRVRAIFHDNRNFKMFFTICWLIATGCSGLDFLFIEGEQSILDSRMCNFKNTRPVFGIVSICVLFVFDTMVYLAISFRLFKIFRFERQLGGPGLQRNASSLFTGKFLPAFSRSFLRDGQVFYV</sequence>
<protein>
    <submittedName>
        <fullName evidence="2">Uncharacterized protein</fullName>
    </submittedName>
</protein>
<keyword evidence="3" id="KW-1185">Reference proteome</keyword>
<keyword evidence="1" id="KW-1133">Transmembrane helix</keyword>
<feature type="non-terminal residue" evidence="2">
    <location>
        <position position="199"/>
    </location>
</feature>
<evidence type="ECO:0000313" key="3">
    <source>
        <dbReference type="Proteomes" id="UP000297245"/>
    </source>
</evidence>
<keyword evidence="1" id="KW-0812">Transmembrane</keyword>
<dbReference type="Proteomes" id="UP000297245">
    <property type="component" value="Unassembled WGS sequence"/>
</dbReference>
<evidence type="ECO:0000256" key="1">
    <source>
        <dbReference type="SAM" id="Phobius"/>
    </source>
</evidence>
<dbReference type="EMBL" id="ML179271">
    <property type="protein sequence ID" value="THU92673.1"/>
    <property type="molecule type" value="Genomic_DNA"/>
</dbReference>
<accession>A0A4S8LUA5</accession>
<proteinExistence type="predicted"/>
<keyword evidence="1" id="KW-0472">Membrane</keyword>
<feature type="transmembrane region" description="Helical" evidence="1">
    <location>
        <begin position="131"/>
        <end position="151"/>
    </location>
</feature>
<feature type="transmembrane region" description="Helical" evidence="1">
    <location>
        <begin position="58"/>
        <end position="79"/>
    </location>
</feature>
<organism evidence="2 3">
    <name type="scientific">Dendrothele bispora (strain CBS 962.96)</name>
    <dbReference type="NCBI Taxonomy" id="1314807"/>
    <lineage>
        <taxon>Eukaryota</taxon>
        <taxon>Fungi</taxon>
        <taxon>Dikarya</taxon>
        <taxon>Basidiomycota</taxon>
        <taxon>Agaricomycotina</taxon>
        <taxon>Agaricomycetes</taxon>
        <taxon>Agaricomycetidae</taxon>
        <taxon>Agaricales</taxon>
        <taxon>Agaricales incertae sedis</taxon>
        <taxon>Dendrothele</taxon>
    </lineage>
</organism>
<dbReference type="OrthoDB" id="3038990at2759"/>
<dbReference type="AlphaFoldDB" id="A0A4S8LUA5"/>
<feature type="transmembrane region" description="Helical" evidence="1">
    <location>
        <begin position="91"/>
        <end position="111"/>
    </location>
</feature>
<gene>
    <name evidence="2" type="ORF">K435DRAFT_587293</name>
</gene>